<feature type="chain" id="PRO_5038851250" description="DUF916 domain-containing protein" evidence="2">
    <location>
        <begin position="23"/>
        <end position="320"/>
    </location>
</feature>
<evidence type="ECO:0000256" key="2">
    <source>
        <dbReference type="SAM" id="SignalP"/>
    </source>
</evidence>
<evidence type="ECO:0000256" key="1">
    <source>
        <dbReference type="SAM" id="Phobius"/>
    </source>
</evidence>
<keyword evidence="1" id="KW-0812">Transmembrane</keyword>
<dbReference type="AlphaFoldDB" id="A0A239N6B6"/>
<dbReference type="EMBL" id="FZOD01000052">
    <property type="protein sequence ID" value="SNT50466.1"/>
    <property type="molecule type" value="Genomic_DNA"/>
</dbReference>
<keyword evidence="2" id="KW-0732">Signal</keyword>
<name>A0A239N6B6_9ACTN</name>
<evidence type="ECO:0000313" key="3">
    <source>
        <dbReference type="EMBL" id="SNT50466.1"/>
    </source>
</evidence>
<organism evidence="3 4">
    <name type="scientific">Streptosporangium subroseum</name>
    <dbReference type="NCBI Taxonomy" id="106412"/>
    <lineage>
        <taxon>Bacteria</taxon>
        <taxon>Bacillati</taxon>
        <taxon>Actinomycetota</taxon>
        <taxon>Actinomycetes</taxon>
        <taxon>Streptosporangiales</taxon>
        <taxon>Streptosporangiaceae</taxon>
        <taxon>Streptosporangium</taxon>
    </lineage>
</organism>
<accession>A0A239N6B6</accession>
<keyword evidence="1" id="KW-1133">Transmembrane helix</keyword>
<reference evidence="3 4" key="1">
    <citation type="submission" date="2017-06" db="EMBL/GenBank/DDBJ databases">
        <authorList>
            <person name="Kim H.J."/>
            <person name="Triplett B.A."/>
        </authorList>
    </citation>
    <scope>NUCLEOTIDE SEQUENCE [LARGE SCALE GENOMIC DNA]</scope>
    <source>
        <strain evidence="3 4">CGMCC 4.2132</strain>
    </source>
</reference>
<feature type="signal peptide" evidence="2">
    <location>
        <begin position="1"/>
        <end position="22"/>
    </location>
</feature>
<feature type="transmembrane region" description="Helical" evidence="1">
    <location>
        <begin position="266"/>
        <end position="288"/>
    </location>
</feature>
<proteinExistence type="predicted"/>
<dbReference type="Proteomes" id="UP000198282">
    <property type="component" value="Unassembled WGS sequence"/>
</dbReference>
<keyword evidence="1" id="KW-0472">Membrane</keyword>
<protein>
    <recommendedName>
        <fullName evidence="5">DUF916 domain-containing protein</fullName>
    </recommendedName>
</protein>
<sequence length="320" mass="34522">MVRTFQRVIAAFLMAGGVASVAYPAASGMSGAAPDPDFSLMVSPTRLVIEPKAIGDPQSFMVTNKGRLPVDIIVNRTDFTTDRNGKVIFQPSSPHSAADWLKVGPSDFRLAPGGQQRVAVRIDLPAKPENGEHQVALLFVAPAGPGGGNIKLNRAIGTPLYITVPGPIDTSVRVHGLRVPEFAMGGPVEFGATVDNLGTVHRDFFGKKSLNVRVDGRDIPFPDFTVLRGTSREVAVTWDDPPFMCICHVTVSASGTDGTSSQARTLIIFPVHLLALLAGTAVAFYVLVRLVRRRYRRHLLGAARALHEQNRDDLDQNEKV</sequence>
<evidence type="ECO:0008006" key="5">
    <source>
        <dbReference type="Google" id="ProtNLM"/>
    </source>
</evidence>
<keyword evidence="4" id="KW-1185">Reference proteome</keyword>
<evidence type="ECO:0000313" key="4">
    <source>
        <dbReference type="Proteomes" id="UP000198282"/>
    </source>
</evidence>
<gene>
    <name evidence="3" type="ORF">SAMN05216276_105226</name>
</gene>